<comment type="function">
    <text evidence="1">Component of the ubiquinol-cytochrome c reductase complex (complex III or cytochrome b-c1 complex), which is a respiratory chain that generates an electrochemical potential coupled to ATP synthesis.</text>
</comment>
<feature type="domain" description="Rieske" evidence="22">
    <location>
        <begin position="80"/>
        <end position="173"/>
    </location>
</feature>
<dbReference type="GO" id="GO:0051537">
    <property type="term" value="F:2 iron, 2 sulfur cluster binding"/>
    <property type="evidence" value="ECO:0007669"/>
    <property type="project" value="UniProtKB-KW"/>
</dbReference>
<evidence type="ECO:0000256" key="21">
    <source>
        <dbReference type="RuleBase" id="RU004497"/>
    </source>
</evidence>
<keyword evidence="14" id="KW-1133">Transmembrane helix</keyword>
<dbReference type="PROSITE" id="PS51318">
    <property type="entry name" value="TAT"/>
    <property type="match status" value="1"/>
</dbReference>
<keyword evidence="11" id="KW-0479">Metal-binding</keyword>
<dbReference type="InterPro" id="IPR019470">
    <property type="entry name" value="Ubiq_cytC_Rdtase_Fe-S_su_TAT"/>
</dbReference>
<dbReference type="PANTHER" id="PTHR10134">
    <property type="entry name" value="CYTOCHROME B-C1 COMPLEX SUBUNIT RIESKE, MITOCHONDRIAL"/>
    <property type="match status" value="1"/>
</dbReference>
<evidence type="ECO:0000256" key="9">
    <source>
        <dbReference type="ARBA" id="ARBA00022692"/>
    </source>
</evidence>
<evidence type="ECO:0000313" key="23">
    <source>
        <dbReference type="EMBL" id="MBB5046623.1"/>
    </source>
</evidence>
<dbReference type="InterPro" id="IPR006311">
    <property type="entry name" value="TAT_signal"/>
</dbReference>
<comment type="similarity">
    <text evidence="3">Belongs to the Rieske iron-sulfur protein family.</text>
</comment>
<accession>A0A7W8DY70</accession>
<keyword evidence="10" id="KW-0001">2Fe-2S</keyword>
<dbReference type="NCBIfam" id="TIGR01416">
    <property type="entry name" value="Rieske_proteo"/>
    <property type="match status" value="1"/>
</dbReference>
<dbReference type="GO" id="GO:0046872">
    <property type="term" value="F:metal ion binding"/>
    <property type="evidence" value="ECO:0007669"/>
    <property type="project" value="UniProtKB-KW"/>
</dbReference>
<dbReference type="InterPro" id="IPR017941">
    <property type="entry name" value="Rieske_2Fe-2S"/>
</dbReference>
<dbReference type="RefSeq" id="WP_184255714.1">
    <property type="nucleotide sequence ID" value="NZ_JACHIH010000005.1"/>
</dbReference>
<evidence type="ECO:0000256" key="5">
    <source>
        <dbReference type="ARBA" id="ARBA00012951"/>
    </source>
</evidence>
<gene>
    <name evidence="23" type="ORF">HNR60_001371</name>
</gene>
<evidence type="ECO:0000256" key="19">
    <source>
        <dbReference type="ARBA" id="ARBA00029351"/>
    </source>
</evidence>
<comment type="caution">
    <text evidence="23">The sequence shown here is derived from an EMBL/GenBank/DDBJ whole genome shotgun (WGS) entry which is preliminary data.</text>
</comment>
<evidence type="ECO:0000256" key="2">
    <source>
        <dbReference type="ARBA" id="ARBA00004162"/>
    </source>
</evidence>
<evidence type="ECO:0000256" key="4">
    <source>
        <dbReference type="ARBA" id="ARBA00011649"/>
    </source>
</evidence>
<name>A0A7W8DY70_9BRAD</name>
<evidence type="ECO:0000256" key="11">
    <source>
        <dbReference type="ARBA" id="ARBA00022723"/>
    </source>
</evidence>
<keyword evidence="18" id="KW-1015">Disulfide bond</keyword>
<dbReference type="InterPro" id="IPR006317">
    <property type="entry name" value="Ubiquinol_cyt_c_Rdtase_Fe-S-su"/>
</dbReference>
<sequence length="175" mass="18994">MDNTLPAEPTRRDFLFVATGAVAAFGAAAATWPLISQLNPDSSTVAGGAPIEVDLAPIVQGQSIKVFWRGAPIFINHRSPEEIASARSVDWRTLADPQSDEDRTKAGHEQWLVVNGICTHLGCIPNYHEGQYDGWLCHCHGSQYDSSGRVRKGPAPANLALVPYEFLSDTQLRIG</sequence>
<evidence type="ECO:0000256" key="7">
    <source>
        <dbReference type="ARBA" id="ARBA00022448"/>
    </source>
</evidence>
<comment type="miscellaneous">
    <text evidence="20">The Rieske protein is a high potential 2Fe-2S protein.</text>
</comment>
<evidence type="ECO:0000256" key="1">
    <source>
        <dbReference type="ARBA" id="ARBA00002444"/>
    </source>
</evidence>
<protein>
    <recommendedName>
        <fullName evidence="6 20">Ubiquinol-cytochrome c reductase iron-sulfur subunit</fullName>
        <ecNumber evidence="5 20">7.1.1.8</ecNumber>
    </recommendedName>
</protein>
<dbReference type="Gene3D" id="1.20.5.510">
    <property type="entry name" value="Single helix bin"/>
    <property type="match status" value="1"/>
</dbReference>
<evidence type="ECO:0000256" key="8">
    <source>
        <dbReference type="ARBA" id="ARBA00022475"/>
    </source>
</evidence>
<dbReference type="Pfam" id="PF10399">
    <property type="entry name" value="UCR_Fe-S_N"/>
    <property type="match status" value="1"/>
</dbReference>
<evidence type="ECO:0000256" key="15">
    <source>
        <dbReference type="ARBA" id="ARBA00023004"/>
    </source>
</evidence>
<comment type="subunit">
    <text evidence="4 21">The main subunits of complex b-c1 are: cytochrome b, cytochrome c1 and the Rieske protein.</text>
</comment>
<dbReference type="Proteomes" id="UP000542353">
    <property type="component" value="Unassembled WGS sequence"/>
</dbReference>
<dbReference type="AlphaFoldDB" id="A0A7W8DY70"/>
<dbReference type="InterPro" id="IPR005805">
    <property type="entry name" value="Rieske_Fe-S_prot_C"/>
</dbReference>
<keyword evidence="8" id="KW-1003">Cell membrane</keyword>
<dbReference type="FunFam" id="2.102.10.10:FF:000001">
    <property type="entry name" value="Cytochrome b-c1 complex subunit Rieske, mitochondrial"/>
    <property type="match status" value="1"/>
</dbReference>
<dbReference type="InterPro" id="IPR014349">
    <property type="entry name" value="Rieske_Fe-S_prot"/>
</dbReference>
<evidence type="ECO:0000256" key="20">
    <source>
        <dbReference type="RuleBase" id="RU004494"/>
    </source>
</evidence>
<evidence type="ECO:0000256" key="14">
    <source>
        <dbReference type="ARBA" id="ARBA00022989"/>
    </source>
</evidence>
<dbReference type="Gene3D" id="2.102.10.10">
    <property type="entry name" value="Rieske [2Fe-2S] iron-sulphur domain"/>
    <property type="match status" value="1"/>
</dbReference>
<evidence type="ECO:0000256" key="3">
    <source>
        <dbReference type="ARBA" id="ARBA00010651"/>
    </source>
</evidence>
<dbReference type="EMBL" id="JACHIH010000005">
    <property type="protein sequence ID" value="MBB5046623.1"/>
    <property type="molecule type" value="Genomic_DNA"/>
</dbReference>
<organism evidence="23 24">
    <name type="scientific">Rhodopseudomonas rhenobacensis</name>
    <dbReference type="NCBI Taxonomy" id="87461"/>
    <lineage>
        <taxon>Bacteria</taxon>
        <taxon>Pseudomonadati</taxon>
        <taxon>Pseudomonadota</taxon>
        <taxon>Alphaproteobacteria</taxon>
        <taxon>Hyphomicrobiales</taxon>
        <taxon>Nitrobacteraceae</taxon>
        <taxon>Rhodopseudomonas</taxon>
    </lineage>
</organism>
<evidence type="ECO:0000256" key="12">
    <source>
        <dbReference type="ARBA" id="ARBA00022967"/>
    </source>
</evidence>
<dbReference type="EC" id="7.1.1.8" evidence="5 20"/>
<evidence type="ECO:0000256" key="18">
    <source>
        <dbReference type="ARBA" id="ARBA00023157"/>
    </source>
</evidence>
<keyword evidence="17" id="KW-0472">Membrane</keyword>
<reference evidence="23 24" key="1">
    <citation type="submission" date="2020-08" db="EMBL/GenBank/DDBJ databases">
        <title>Genomic Encyclopedia of Type Strains, Phase IV (KMG-IV): sequencing the most valuable type-strain genomes for metagenomic binning, comparative biology and taxonomic classification.</title>
        <authorList>
            <person name="Goeker M."/>
        </authorList>
    </citation>
    <scope>NUCLEOTIDE SEQUENCE [LARGE SCALE GENOMIC DNA]</scope>
    <source>
        <strain evidence="23 24">DSM 12706</strain>
    </source>
</reference>
<evidence type="ECO:0000259" key="22">
    <source>
        <dbReference type="PROSITE" id="PS51296"/>
    </source>
</evidence>
<dbReference type="PROSITE" id="PS51296">
    <property type="entry name" value="RIESKE"/>
    <property type="match status" value="1"/>
</dbReference>
<dbReference type="SUPFAM" id="SSF50022">
    <property type="entry name" value="ISP domain"/>
    <property type="match status" value="1"/>
</dbReference>
<keyword evidence="15" id="KW-0408">Iron</keyword>
<keyword evidence="7 20" id="KW-0813">Transport</keyword>
<proteinExistence type="inferred from homology"/>
<comment type="subcellular location">
    <subcellularLocation>
        <location evidence="2">Cell membrane</location>
        <topology evidence="2">Single-pass membrane protein</topology>
    </subcellularLocation>
</comment>
<keyword evidence="24" id="KW-1185">Reference proteome</keyword>
<comment type="catalytic activity">
    <reaction evidence="19 20">
        <text>a quinol + 2 Fe(III)-[cytochrome c](out) = a quinone + 2 Fe(II)-[cytochrome c](out) + 2 H(+)(out)</text>
        <dbReference type="Rhea" id="RHEA:11484"/>
        <dbReference type="Rhea" id="RHEA-COMP:10350"/>
        <dbReference type="Rhea" id="RHEA-COMP:14399"/>
        <dbReference type="ChEBI" id="CHEBI:15378"/>
        <dbReference type="ChEBI" id="CHEBI:24646"/>
        <dbReference type="ChEBI" id="CHEBI:29033"/>
        <dbReference type="ChEBI" id="CHEBI:29034"/>
        <dbReference type="ChEBI" id="CHEBI:132124"/>
        <dbReference type="EC" id="7.1.1.8"/>
    </reaction>
</comment>
<comment type="cofactor">
    <cofactor evidence="20">
        <name>[2Fe-2S] cluster</name>
        <dbReference type="ChEBI" id="CHEBI:190135"/>
    </cofactor>
    <text evidence="20">Binds 1 [2Fe-2S] cluster per subunit.</text>
</comment>
<keyword evidence="9" id="KW-0812">Transmembrane</keyword>
<evidence type="ECO:0000256" key="10">
    <source>
        <dbReference type="ARBA" id="ARBA00022714"/>
    </source>
</evidence>
<evidence type="ECO:0000313" key="24">
    <source>
        <dbReference type="Proteomes" id="UP000542353"/>
    </source>
</evidence>
<evidence type="ECO:0000256" key="17">
    <source>
        <dbReference type="ARBA" id="ARBA00023136"/>
    </source>
</evidence>
<dbReference type="InterPro" id="IPR036922">
    <property type="entry name" value="Rieske_2Fe-2S_sf"/>
</dbReference>
<keyword evidence="16" id="KW-0411">Iron-sulfur</keyword>
<evidence type="ECO:0000256" key="6">
    <source>
        <dbReference type="ARBA" id="ARBA00019816"/>
    </source>
</evidence>
<keyword evidence="13 20" id="KW-0249">Electron transport</keyword>
<dbReference type="GO" id="GO:0008121">
    <property type="term" value="F:quinol-cytochrome-c reductase activity"/>
    <property type="evidence" value="ECO:0007669"/>
    <property type="project" value="UniProtKB-EC"/>
</dbReference>
<dbReference type="CDD" id="cd03470">
    <property type="entry name" value="Rieske_cytochrome_bc1"/>
    <property type="match status" value="1"/>
</dbReference>
<dbReference type="PRINTS" id="PR00162">
    <property type="entry name" value="RIESKE"/>
</dbReference>
<dbReference type="Pfam" id="PF00355">
    <property type="entry name" value="Rieske"/>
    <property type="match status" value="1"/>
</dbReference>
<dbReference type="GO" id="GO:0005886">
    <property type="term" value="C:plasma membrane"/>
    <property type="evidence" value="ECO:0007669"/>
    <property type="project" value="UniProtKB-SubCell"/>
</dbReference>
<evidence type="ECO:0000256" key="16">
    <source>
        <dbReference type="ARBA" id="ARBA00023014"/>
    </source>
</evidence>
<keyword evidence="12" id="KW-1278">Translocase</keyword>
<evidence type="ECO:0000256" key="13">
    <source>
        <dbReference type="ARBA" id="ARBA00022982"/>
    </source>
</evidence>